<evidence type="ECO:0000256" key="7">
    <source>
        <dbReference type="RuleBase" id="RU000461"/>
    </source>
</evidence>
<proteinExistence type="inferred from homology"/>
<dbReference type="EMBL" id="JACHMN010000003">
    <property type="protein sequence ID" value="MBB5872577.1"/>
    <property type="molecule type" value="Genomic_DNA"/>
</dbReference>
<dbReference type="PANTHER" id="PTHR46696">
    <property type="entry name" value="P450, PUTATIVE (EUROFUNG)-RELATED"/>
    <property type="match status" value="1"/>
</dbReference>
<dbReference type="AlphaFoldDB" id="A0A841BU07"/>
<keyword evidence="2 7" id="KW-0349">Heme</keyword>
<dbReference type="InterPro" id="IPR001128">
    <property type="entry name" value="Cyt_P450"/>
</dbReference>
<keyword evidence="5 7" id="KW-0408">Iron</keyword>
<dbReference type="PROSITE" id="PS00086">
    <property type="entry name" value="CYTOCHROME_P450"/>
    <property type="match status" value="1"/>
</dbReference>
<reference evidence="8 9" key="1">
    <citation type="submission" date="2020-08" db="EMBL/GenBank/DDBJ databases">
        <title>Sequencing the genomes of 1000 actinobacteria strains.</title>
        <authorList>
            <person name="Klenk H.-P."/>
        </authorList>
    </citation>
    <scope>NUCLEOTIDE SEQUENCE [LARGE SCALE GENOMIC DNA]</scope>
    <source>
        <strain evidence="8 9">DSM 45362</strain>
    </source>
</reference>
<evidence type="ECO:0000256" key="3">
    <source>
        <dbReference type="ARBA" id="ARBA00022723"/>
    </source>
</evidence>
<dbReference type="GO" id="GO:0016705">
    <property type="term" value="F:oxidoreductase activity, acting on paired donors, with incorporation or reduction of molecular oxygen"/>
    <property type="evidence" value="ECO:0007669"/>
    <property type="project" value="InterPro"/>
</dbReference>
<dbReference type="RefSeq" id="WP_184842436.1">
    <property type="nucleotide sequence ID" value="NZ_JACHMN010000003.1"/>
</dbReference>
<dbReference type="InterPro" id="IPR036396">
    <property type="entry name" value="Cyt_P450_sf"/>
</dbReference>
<accession>A0A841BU07</accession>
<dbReference type="GO" id="GO:0017000">
    <property type="term" value="P:antibiotic biosynthetic process"/>
    <property type="evidence" value="ECO:0007669"/>
    <property type="project" value="UniProtKB-ARBA"/>
</dbReference>
<evidence type="ECO:0000313" key="9">
    <source>
        <dbReference type="Proteomes" id="UP000587527"/>
    </source>
</evidence>
<dbReference type="PANTHER" id="PTHR46696:SF1">
    <property type="entry name" value="CYTOCHROME P450 YJIB-RELATED"/>
    <property type="match status" value="1"/>
</dbReference>
<protein>
    <submittedName>
        <fullName evidence="8">Cytochrome P450</fullName>
    </submittedName>
</protein>
<gene>
    <name evidence="8" type="ORF">F4553_006011</name>
</gene>
<comment type="similarity">
    <text evidence="1 7">Belongs to the cytochrome P450 family.</text>
</comment>
<evidence type="ECO:0000256" key="2">
    <source>
        <dbReference type="ARBA" id="ARBA00022617"/>
    </source>
</evidence>
<dbReference type="GO" id="GO:0004497">
    <property type="term" value="F:monooxygenase activity"/>
    <property type="evidence" value="ECO:0007669"/>
    <property type="project" value="UniProtKB-KW"/>
</dbReference>
<dbReference type="InterPro" id="IPR002397">
    <property type="entry name" value="Cyt_P450_B"/>
</dbReference>
<keyword evidence="4 7" id="KW-0560">Oxidoreductase</keyword>
<name>A0A841BU07_9ACTN</name>
<dbReference type="GO" id="GO:0020037">
    <property type="term" value="F:heme binding"/>
    <property type="evidence" value="ECO:0007669"/>
    <property type="project" value="InterPro"/>
</dbReference>
<keyword evidence="6 7" id="KW-0503">Monooxygenase</keyword>
<dbReference type="InterPro" id="IPR017972">
    <property type="entry name" value="Cyt_P450_CS"/>
</dbReference>
<dbReference type="FunFam" id="1.10.630.10:FF:000018">
    <property type="entry name" value="Cytochrome P450 monooxygenase"/>
    <property type="match status" value="1"/>
</dbReference>
<evidence type="ECO:0000256" key="1">
    <source>
        <dbReference type="ARBA" id="ARBA00010617"/>
    </source>
</evidence>
<sequence>MTLNPAGRTIETVSLATLHTDAVRRNPYAFYAELHARGPVCAVTPGESRYTFIVHGYEAVSQLLRSPDIRVSDRTRLDFVPTWAEHRTEAVFMNSMFFSNEPRHSRMRRMFGQTFTPRRITNLDPAVVSIAEGLLDRIEATVKSGERVDFMREYAFPLPANVLGELLGVPEEDREWYRPRADALGRLLELGGATQHNVEVANTASVEITDYFAELAAKRREEPRDDLISALVQASDADSGQLSPEELIANLVVVFNAGFVTTTHLLGNGLSMLLERPELLARLRADYSLMPSYVEEILRYDVPTHFSVRQAVNDVEIGGTLIPAGSWVLVLLAAANRDPGHFPDPDTFDPTRPNTSTLAFGGGPHYCMGAALARMEGQRGLQALFERFDEISIAEPPATPRQLMLRGYDELWLNLS</sequence>
<evidence type="ECO:0000256" key="5">
    <source>
        <dbReference type="ARBA" id="ARBA00023004"/>
    </source>
</evidence>
<keyword evidence="3 7" id="KW-0479">Metal-binding</keyword>
<dbReference type="Pfam" id="PF00067">
    <property type="entry name" value="p450"/>
    <property type="match status" value="2"/>
</dbReference>
<dbReference type="GO" id="GO:0005506">
    <property type="term" value="F:iron ion binding"/>
    <property type="evidence" value="ECO:0007669"/>
    <property type="project" value="InterPro"/>
</dbReference>
<dbReference type="Proteomes" id="UP000587527">
    <property type="component" value="Unassembled WGS sequence"/>
</dbReference>
<evidence type="ECO:0000313" key="8">
    <source>
        <dbReference type="EMBL" id="MBB5872577.1"/>
    </source>
</evidence>
<organism evidence="8 9">
    <name type="scientific">Allocatelliglobosispora scoriae</name>
    <dbReference type="NCBI Taxonomy" id="643052"/>
    <lineage>
        <taxon>Bacteria</taxon>
        <taxon>Bacillati</taxon>
        <taxon>Actinomycetota</taxon>
        <taxon>Actinomycetes</taxon>
        <taxon>Micromonosporales</taxon>
        <taxon>Micromonosporaceae</taxon>
        <taxon>Allocatelliglobosispora</taxon>
    </lineage>
</organism>
<keyword evidence="9" id="KW-1185">Reference proteome</keyword>
<dbReference type="PRINTS" id="PR00359">
    <property type="entry name" value="BP450"/>
</dbReference>
<dbReference type="Gene3D" id="1.10.630.10">
    <property type="entry name" value="Cytochrome P450"/>
    <property type="match status" value="1"/>
</dbReference>
<comment type="caution">
    <text evidence="8">The sequence shown here is derived from an EMBL/GenBank/DDBJ whole genome shotgun (WGS) entry which is preliminary data.</text>
</comment>
<evidence type="ECO:0000256" key="6">
    <source>
        <dbReference type="ARBA" id="ARBA00023033"/>
    </source>
</evidence>
<dbReference type="SUPFAM" id="SSF48264">
    <property type="entry name" value="Cytochrome P450"/>
    <property type="match status" value="1"/>
</dbReference>
<evidence type="ECO:0000256" key="4">
    <source>
        <dbReference type="ARBA" id="ARBA00023002"/>
    </source>
</evidence>
<dbReference type="CDD" id="cd20625">
    <property type="entry name" value="CYP164-like"/>
    <property type="match status" value="1"/>
</dbReference>